<sequence>MTVNPEEKVELTCPTIPVQCYRFDCQYTLPELKASNPDLVESISYTITGATKRSGTGYNASGKLNPGTSTITWKVKDKSGNESTCQSTVTVNKPLLAYIADAKANCKGVEENTVYKGYDPASSLTLKVSVLGGTAPYKYKWSTGATTQSIKVGTGSSCTYKVVITDAKGCTTIAFKYVKVIDVRCGPKNDKVEVCHKDNKGKRNTLCISKKDVASHLNHGDYLGDCPGKNNKRVASPETVVMVEEQPEPLTIQVLGNPAPEYFTLVPQGGSKESLILRVIDAKGQVMETRTNVAATQVIELGRPYRSGMYLVEVVQGQQRFTLKLVKSGY</sequence>
<dbReference type="Gene3D" id="2.60.40.740">
    <property type="match status" value="1"/>
</dbReference>
<protein>
    <recommendedName>
        <fullName evidence="3">HYR domain-containing protein</fullName>
    </recommendedName>
</protein>
<name>A0A2T2YJQ0_9BACT</name>
<keyword evidence="2" id="KW-1185">Reference proteome</keyword>
<dbReference type="Gene3D" id="2.60.40.10">
    <property type="entry name" value="Immunoglobulins"/>
    <property type="match status" value="1"/>
</dbReference>
<dbReference type="Proteomes" id="UP000240357">
    <property type="component" value="Unassembled WGS sequence"/>
</dbReference>
<comment type="caution">
    <text evidence="1">The sequence shown here is derived from an EMBL/GenBank/DDBJ whole genome shotgun (WGS) entry which is preliminary data.</text>
</comment>
<evidence type="ECO:0000313" key="2">
    <source>
        <dbReference type="Proteomes" id="UP000240357"/>
    </source>
</evidence>
<organism evidence="1 2">
    <name type="scientific">Adhaeribacter arboris</name>
    <dbReference type="NCBI Taxonomy" id="2072846"/>
    <lineage>
        <taxon>Bacteria</taxon>
        <taxon>Pseudomonadati</taxon>
        <taxon>Bacteroidota</taxon>
        <taxon>Cytophagia</taxon>
        <taxon>Cytophagales</taxon>
        <taxon>Hymenobacteraceae</taxon>
        <taxon>Adhaeribacter</taxon>
    </lineage>
</organism>
<accession>A0A2T2YJQ0</accession>
<dbReference type="EMBL" id="PYFT01000001">
    <property type="protein sequence ID" value="PSR55731.1"/>
    <property type="molecule type" value="Genomic_DNA"/>
</dbReference>
<dbReference type="InterPro" id="IPR013783">
    <property type="entry name" value="Ig-like_fold"/>
</dbReference>
<gene>
    <name evidence="1" type="ORF">AHMF7605_20595</name>
</gene>
<reference evidence="1 2" key="1">
    <citation type="submission" date="2018-03" db="EMBL/GenBank/DDBJ databases">
        <title>Adhaeribacter sp. HMF7605 Genome sequencing and assembly.</title>
        <authorList>
            <person name="Kang H."/>
            <person name="Kang J."/>
            <person name="Cha I."/>
            <person name="Kim H."/>
            <person name="Joh K."/>
        </authorList>
    </citation>
    <scope>NUCLEOTIDE SEQUENCE [LARGE SCALE GENOMIC DNA]</scope>
    <source>
        <strain evidence="1 2">HMF7605</strain>
    </source>
</reference>
<dbReference type="InterPro" id="IPR026444">
    <property type="entry name" value="Secre_tail"/>
</dbReference>
<evidence type="ECO:0000313" key="1">
    <source>
        <dbReference type="EMBL" id="PSR55731.1"/>
    </source>
</evidence>
<dbReference type="AlphaFoldDB" id="A0A2T2YJQ0"/>
<evidence type="ECO:0008006" key="3">
    <source>
        <dbReference type="Google" id="ProtNLM"/>
    </source>
</evidence>
<dbReference type="NCBIfam" id="TIGR04183">
    <property type="entry name" value="Por_Secre_tail"/>
    <property type="match status" value="1"/>
</dbReference>
<proteinExistence type="predicted"/>